<evidence type="ECO:0000259" key="1">
    <source>
        <dbReference type="Pfam" id="PF00535"/>
    </source>
</evidence>
<organism evidence="2 3">
    <name type="scientific">Lunatimonas lonarensis</name>
    <dbReference type="NCBI Taxonomy" id="1232681"/>
    <lineage>
        <taxon>Bacteria</taxon>
        <taxon>Pseudomonadati</taxon>
        <taxon>Bacteroidota</taxon>
        <taxon>Cytophagia</taxon>
        <taxon>Cytophagales</taxon>
        <taxon>Cyclobacteriaceae</taxon>
    </lineage>
</organism>
<accession>R7ZSR1</accession>
<dbReference type="Pfam" id="PF00535">
    <property type="entry name" value="Glycos_transf_2"/>
    <property type="match status" value="1"/>
</dbReference>
<proteinExistence type="predicted"/>
<evidence type="ECO:0000313" key="2">
    <source>
        <dbReference type="EMBL" id="EON77049.1"/>
    </source>
</evidence>
<dbReference type="RefSeq" id="WP_010854634.1">
    <property type="nucleotide sequence ID" value="NZ_AQHR01000068.1"/>
</dbReference>
<comment type="caution">
    <text evidence="2">The sequence shown here is derived from an EMBL/GenBank/DDBJ whole genome shotgun (WGS) entry which is preliminary data.</text>
</comment>
<dbReference type="InterPro" id="IPR029044">
    <property type="entry name" value="Nucleotide-diphossugar_trans"/>
</dbReference>
<dbReference type="EMBL" id="AQHR01000068">
    <property type="protein sequence ID" value="EON77049.1"/>
    <property type="molecule type" value="Genomic_DNA"/>
</dbReference>
<dbReference type="SUPFAM" id="SSF53448">
    <property type="entry name" value="Nucleotide-diphospho-sugar transferases"/>
    <property type="match status" value="1"/>
</dbReference>
<sequence length="235" mass="26866">MPALVITPVKDALEATKETIQAIRSSTVNLAYRVYNDYSSPETEAGLSKMAPSHDFQLFHLRDLTDTPSPNYKTVLQHAQKYALDHGLALIIVESDVTVKKDTLQNLLTFGDQHPNAGMIGAVTVDEQDTVNFPYLKFKGEKAPLINTKRSLSFCCTLLSNRFLQAYDFSNLDTSKDWFDTHISKKSIELGFENFVLMDTRVLHRPHGSRPWKKLKYTNPIRYYLNKFFKGRDKI</sequence>
<name>R7ZSR1_9BACT</name>
<keyword evidence="3" id="KW-1185">Reference proteome</keyword>
<gene>
    <name evidence="2" type="ORF">ADIS_2498</name>
</gene>
<dbReference type="AlphaFoldDB" id="R7ZSR1"/>
<protein>
    <recommendedName>
        <fullName evidence="1">Glycosyltransferase 2-like domain-containing protein</fullName>
    </recommendedName>
</protein>
<dbReference type="OrthoDB" id="1041945at2"/>
<reference evidence="2 3" key="1">
    <citation type="submission" date="2013-02" db="EMBL/GenBank/DDBJ databases">
        <title>A novel strain isolated from Lonar lake, Maharashtra, India.</title>
        <authorList>
            <person name="Singh A."/>
        </authorList>
    </citation>
    <scope>NUCLEOTIDE SEQUENCE [LARGE SCALE GENOMIC DNA]</scope>
    <source>
        <strain evidence="2 3">AK24</strain>
    </source>
</reference>
<dbReference type="Gene3D" id="3.90.550.10">
    <property type="entry name" value="Spore Coat Polysaccharide Biosynthesis Protein SpsA, Chain A"/>
    <property type="match status" value="1"/>
</dbReference>
<dbReference type="InterPro" id="IPR001173">
    <property type="entry name" value="Glyco_trans_2-like"/>
</dbReference>
<evidence type="ECO:0000313" key="3">
    <source>
        <dbReference type="Proteomes" id="UP000013909"/>
    </source>
</evidence>
<dbReference type="Proteomes" id="UP000013909">
    <property type="component" value="Unassembled WGS sequence"/>
</dbReference>
<feature type="domain" description="Glycosyltransferase 2-like" evidence="1">
    <location>
        <begin position="5"/>
        <end position="143"/>
    </location>
</feature>
<dbReference type="PATRIC" id="fig|1288963.3.peg.2490"/>